<feature type="coiled-coil region" evidence="1">
    <location>
        <begin position="99"/>
        <end position="161"/>
    </location>
</feature>
<feature type="region of interest" description="Disordered" evidence="2">
    <location>
        <begin position="1"/>
        <end position="26"/>
    </location>
</feature>
<keyword evidence="3" id="KW-0812">Transmembrane</keyword>
<keyword evidence="5" id="KW-1185">Reference proteome</keyword>
<feature type="region of interest" description="Disordered" evidence="2">
    <location>
        <begin position="317"/>
        <end position="341"/>
    </location>
</feature>
<dbReference type="Proteomes" id="UP000800094">
    <property type="component" value="Unassembled WGS sequence"/>
</dbReference>
<evidence type="ECO:0000256" key="3">
    <source>
        <dbReference type="SAM" id="Phobius"/>
    </source>
</evidence>
<feature type="compositionally biased region" description="Polar residues" evidence="2">
    <location>
        <begin position="1"/>
        <end position="12"/>
    </location>
</feature>
<sequence>MASRTPQCNAETQPPPPPSPQTMVSQAATKDIVINKPWPPFTIHFSGGWTLRDTLPTLLLVLIGHLLWPYIRALTLDLGIRNILLVLFAVQIALLIYSIRHYQQRSEAAERRFQELSNTHKAALQEVTIHKNGFEKLKRVCEDCEEAIAALKGQNEEEDRQWLLDDMINSCESRIEDLDFCIAALEQHRTAAAGSVGLVSPARSTPKGTRRPVRRTTNQTPTLADTISTLKARKKRTERMRTLMENIAAQTAEGGSSDEEFSKMIKVGMREIDDDEEEGNGVGEGGAGVFADVDGLAVDLKRQFASLDRYFKGRREKLRKFEERGDEPAGEGPGSASERNA</sequence>
<dbReference type="RefSeq" id="XP_033685230.1">
    <property type="nucleotide sequence ID" value="XM_033835529.1"/>
</dbReference>
<evidence type="ECO:0000313" key="5">
    <source>
        <dbReference type="Proteomes" id="UP000800094"/>
    </source>
</evidence>
<gene>
    <name evidence="4" type="ORF">BU26DRAFT_604437</name>
</gene>
<organism evidence="4 5">
    <name type="scientific">Trematosphaeria pertusa</name>
    <dbReference type="NCBI Taxonomy" id="390896"/>
    <lineage>
        <taxon>Eukaryota</taxon>
        <taxon>Fungi</taxon>
        <taxon>Dikarya</taxon>
        <taxon>Ascomycota</taxon>
        <taxon>Pezizomycotina</taxon>
        <taxon>Dothideomycetes</taxon>
        <taxon>Pleosporomycetidae</taxon>
        <taxon>Pleosporales</taxon>
        <taxon>Massarineae</taxon>
        <taxon>Trematosphaeriaceae</taxon>
        <taxon>Trematosphaeria</taxon>
    </lineage>
</organism>
<evidence type="ECO:0000313" key="4">
    <source>
        <dbReference type="EMBL" id="KAF2250226.1"/>
    </source>
</evidence>
<keyword evidence="3" id="KW-0472">Membrane</keyword>
<protein>
    <submittedName>
        <fullName evidence="4">Uncharacterized protein</fullName>
    </submittedName>
</protein>
<keyword evidence="3" id="KW-1133">Transmembrane helix</keyword>
<dbReference type="EMBL" id="ML987194">
    <property type="protein sequence ID" value="KAF2250226.1"/>
    <property type="molecule type" value="Genomic_DNA"/>
</dbReference>
<feature type="transmembrane region" description="Helical" evidence="3">
    <location>
        <begin position="54"/>
        <end position="71"/>
    </location>
</feature>
<dbReference type="GeneID" id="54588859"/>
<accession>A0A6A6IIN0</accession>
<feature type="compositionally biased region" description="Basic and acidic residues" evidence="2">
    <location>
        <begin position="317"/>
        <end position="327"/>
    </location>
</feature>
<feature type="transmembrane region" description="Helical" evidence="3">
    <location>
        <begin position="83"/>
        <end position="102"/>
    </location>
</feature>
<evidence type="ECO:0000256" key="2">
    <source>
        <dbReference type="SAM" id="MobiDB-lite"/>
    </source>
</evidence>
<name>A0A6A6IIN0_9PLEO</name>
<reference evidence="4" key="1">
    <citation type="journal article" date="2020" name="Stud. Mycol.">
        <title>101 Dothideomycetes genomes: a test case for predicting lifestyles and emergence of pathogens.</title>
        <authorList>
            <person name="Haridas S."/>
            <person name="Albert R."/>
            <person name="Binder M."/>
            <person name="Bloem J."/>
            <person name="Labutti K."/>
            <person name="Salamov A."/>
            <person name="Andreopoulos B."/>
            <person name="Baker S."/>
            <person name="Barry K."/>
            <person name="Bills G."/>
            <person name="Bluhm B."/>
            <person name="Cannon C."/>
            <person name="Castanera R."/>
            <person name="Culley D."/>
            <person name="Daum C."/>
            <person name="Ezra D."/>
            <person name="Gonzalez J."/>
            <person name="Henrissat B."/>
            <person name="Kuo A."/>
            <person name="Liang C."/>
            <person name="Lipzen A."/>
            <person name="Lutzoni F."/>
            <person name="Magnuson J."/>
            <person name="Mondo S."/>
            <person name="Nolan M."/>
            <person name="Ohm R."/>
            <person name="Pangilinan J."/>
            <person name="Park H.-J."/>
            <person name="Ramirez L."/>
            <person name="Alfaro M."/>
            <person name="Sun H."/>
            <person name="Tritt A."/>
            <person name="Yoshinaga Y."/>
            <person name="Zwiers L.-H."/>
            <person name="Turgeon B."/>
            <person name="Goodwin S."/>
            <person name="Spatafora J."/>
            <person name="Crous P."/>
            <person name="Grigoriev I."/>
        </authorList>
    </citation>
    <scope>NUCLEOTIDE SEQUENCE</scope>
    <source>
        <strain evidence="4">CBS 122368</strain>
    </source>
</reference>
<proteinExistence type="predicted"/>
<evidence type="ECO:0000256" key="1">
    <source>
        <dbReference type="SAM" id="Coils"/>
    </source>
</evidence>
<dbReference type="AlphaFoldDB" id="A0A6A6IIN0"/>
<keyword evidence="1" id="KW-0175">Coiled coil</keyword>